<evidence type="ECO:0000313" key="2">
    <source>
        <dbReference type="EMBL" id="RMX48820.1"/>
    </source>
</evidence>
<sequence>LDSEKIGKRQRINKDTRPPSSRHEPHPKAIILEKKPLIYRYGNKFSKRKFHLMTRSISPYNRINSPTPNNQPYSK</sequence>
<protein>
    <submittedName>
        <fullName evidence="2">Uncharacterized protein</fullName>
    </submittedName>
</protein>
<reference evidence="2 3" key="1">
    <citation type="journal article" date="2018" name="Sci. Rep.">
        <title>Comparative analysis of the Pocillopora damicornis genome highlights role of immune system in coral evolution.</title>
        <authorList>
            <person name="Cunning R."/>
            <person name="Bay R.A."/>
            <person name="Gillette P."/>
            <person name="Baker A.C."/>
            <person name="Traylor-Knowles N."/>
        </authorList>
    </citation>
    <scope>NUCLEOTIDE SEQUENCE [LARGE SCALE GENOMIC DNA]</scope>
    <source>
        <strain evidence="2">RSMAS</strain>
        <tissue evidence="2">Whole animal</tissue>
    </source>
</reference>
<keyword evidence="3" id="KW-1185">Reference proteome</keyword>
<organism evidence="2 3">
    <name type="scientific">Pocillopora damicornis</name>
    <name type="common">Cauliflower coral</name>
    <name type="synonym">Millepora damicornis</name>
    <dbReference type="NCBI Taxonomy" id="46731"/>
    <lineage>
        <taxon>Eukaryota</taxon>
        <taxon>Metazoa</taxon>
        <taxon>Cnidaria</taxon>
        <taxon>Anthozoa</taxon>
        <taxon>Hexacorallia</taxon>
        <taxon>Scleractinia</taxon>
        <taxon>Astrocoeniina</taxon>
        <taxon>Pocilloporidae</taxon>
        <taxon>Pocillopora</taxon>
    </lineage>
</organism>
<gene>
    <name evidence="2" type="ORF">pdam_00001616</name>
</gene>
<comment type="caution">
    <text evidence="2">The sequence shown here is derived from an EMBL/GenBank/DDBJ whole genome shotgun (WGS) entry which is preliminary data.</text>
</comment>
<evidence type="ECO:0000313" key="3">
    <source>
        <dbReference type="Proteomes" id="UP000275408"/>
    </source>
</evidence>
<name>A0A3M6U560_POCDA</name>
<feature type="non-terminal residue" evidence="2">
    <location>
        <position position="1"/>
    </location>
</feature>
<feature type="region of interest" description="Disordered" evidence="1">
    <location>
        <begin position="1"/>
        <end position="30"/>
    </location>
</feature>
<dbReference type="EMBL" id="RCHS01002239">
    <property type="protein sequence ID" value="RMX48820.1"/>
    <property type="molecule type" value="Genomic_DNA"/>
</dbReference>
<evidence type="ECO:0000256" key="1">
    <source>
        <dbReference type="SAM" id="MobiDB-lite"/>
    </source>
</evidence>
<proteinExistence type="predicted"/>
<dbReference type="Proteomes" id="UP000275408">
    <property type="component" value="Unassembled WGS sequence"/>
</dbReference>
<dbReference type="AlphaFoldDB" id="A0A3M6U560"/>
<accession>A0A3M6U560</accession>